<name>A0A4Y2I8D5_ARAVE</name>
<reference evidence="2 3" key="1">
    <citation type="journal article" date="2019" name="Sci. Rep.">
        <title>Orb-weaving spider Araneus ventricosus genome elucidates the spidroin gene catalogue.</title>
        <authorList>
            <person name="Kono N."/>
            <person name="Nakamura H."/>
            <person name="Ohtoshi R."/>
            <person name="Moran D.A.P."/>
            <person name="Shinohara A."/>
            <person name="Yoshida Y."/>
            <person name="Fujiwara M."/>
            <person name="Mori M."/>
            <person name="Tomita M."/>
            <person name="Arakawa K."/>
        </authorList>
    </citation>
    <scope>NUCLEOTIDE SEQUENCE [LARGE SCALE GENOMIC DNA]</scope>
</reference>
<proteinExistence type="predicted"/>
<feature type="compositionally biased region" description="Acidic residues" evidence="1">
    <location>
        <begin position="112"/>
        <end position="131"/>
    </location>
</feature>
<evidence type="ECO:0000313" key="3">
    <source>
        <dbReference type="Proteomes" id="UP000499080"/>
    </source>
</evidence>
<accession>A0A4Y2I8D5</accession>
<evidence type="ECO:0000313" key="2">
    <source>
        <dbReference type="EMBL" id="GBM74007.1"/>
    </source>
</evidence>
<dbReference type="AlphaFoldDB" id="A0A4Y2I8D5"/>
<feature type="region of interest" description="Disordered" evidence="1">
    <location>
        <begin position="92"/>
        <end position="131"/>
    </location>
</feature>
<gene>
    <name evidence="2" type="ORF">AVEN_57808_1</name>
</gene>
<dbReference type="EMBL" id="BGPR01002470">
    <property type="protein sequence ID" value="GBM74007.1"/>
    <property type="molecule type" value="Genomic_DNA"/>
</dbReference>
<sequence>MDVDPYRLAYNVFHCNWEKFGIPAEDIPPPKTEKVVSLDPIIPGFSIAVVLFQIASRNDLKTFLDNECPTVHNLSDVYARFKKVMREALPKGTTVVDPPKDTENEGAMNEDVSQDTTEEYLSEDSMEEGLPEDIKKENLPHDAMKEDLPQGAMKEGLLEDAMKEGMSGNMIQSEDIPSLVAYSLAVCAELVLYERENENNKVYMKSMPDMWKKYFEKHLKPLCKEARCTQDHLKAYGNSIKCPEKFLNKFITENKNEYNDIADKFYDYTEKNFAIESPEHGKFIIEVRSFPKGLSFLKMKEKFTAIKEMCKCVKGPATDEIPLLQDYSPCSSSSTSTNL</sequence>
<organism evidence="2 3">
    <name type="scientific">Araneus ventricosus</name>
    <name type="common">Orbweaver spider</name>
    <name type="synonym">Epeira ventricosa</name>
    <dbReference type="NCBI Taxonomy" id="182803"/>
    <lineage>
        <taxon>Eukaryota</taxon>
        <taxon>Metazoa</taxon>
        <taxon>Ecdysozoa</taxon>
        <taxon>Arthropoda</taxon>
        <taxon>Chelicerata</taxon>
        <taxon>Arachnida</taxon>
        <taxon>Araneae</taxon>
        <taxon>Araneomorphae</taxon>
        <taxon>Entelegynae</taxon>
        <taxon>Araneoidea</taxon>
        <taxon>Araneidae</taxon>
        <taxon>Araneus</taxon>
    </lineage>
</organism>
<comment type="caution">
    <text evidence="2">The sequence shown here is derived from an EMBL/GenBank/DDBJ whole genome shotgun (WGS) entry which is preliminary data.</text>
</comment>
<keyword evidence="3" id="KW-1185">Reference proteome</keyword>
<protein>
    <submittedName>
        <fullName evidence="2">Uncharacterized protein</fullName>
    </submittedName>
</protein>
<evidence type="ECO:0000256" key="1">
    <source>
        <dbReference type="SAM" id="MobiDB-lite"/>
    </source>
</evidence>
<dbReference type="Proteomes" id="UP000499080">
    <property type="component" value="Unassembled WGS sequence"/>
</dbReference>